<gene>
    <name evidence="1" type="ORF">RBEAN4_0912</name>
</gene>
<reference evidence="1 2" key="1">
    <citation type="submission" date="2015-02" db="EMBL/GenBank/DDBJ databases">
        <title>Genome Sequencing of Rickettsiales.</title>
        <authorList>
            <person name="Daugherty S.C."/>
            <person name="Su Q."/>
            <person name="Abolude K."/>
            <person name="Beier-Sexton M."/>
            <person name="Carlyon J.A."/>
            <person name="Carter R."/>
            <person name="Day N.P."/>
            <person name="Dumler S.J."/>
            <person name="Dyachenko V."/>
            <person name="Godinez A."/>
            <person name="Kurtti T.J."/>
            <person name="Lichay M."/>
            <person name="Mullins K.E."/>
            <person name="Ott S."/>
            <person name="Pappas-Brown V."/>
            <person name="Paris D.H."/>
            <person name="Patel P."/>
            <person name="Richards A.L."/>
            <person name="Sadzewicz L."/>
            <person name="Sears K."/>
            <person name="Seidman D."/>
            <person name="Sengamalay N."/>
            <person name="Stenos J."/>
            <person name="Tallon L.J."/>
            <person name="Vincent G."/>
            <person name="Fraser C.M."/>
            <person name="Munderloh U."/>
            <person name="Dunning-Hotopp J.C."/>
        </authorList>
    </citation>
    <scope>NUCLEOTIDE SEQUENCE [LARGE SCALE GENOMIC DNA]</scope>
    <source>
        <strain evidence="1 2">RML An4</strain>
    </source>
</reference>
<name>A0A0F3QCP0_RICBE</name>
<accession>A0A0F3QCP0</accession>
<dbReference type="EMBL" id="LAOI01000001">
    <property type="protein sequence ID" value="KJV89921.1"/>
    <property type="molecule type" value="Genomic_DNA"/>
</dbReference>
<comment type="caution">
    <text evidence="1">The sequence shown here is derived from an EMBL/GenBank/DDBJ whole genome shotgun (WGS) entry which is preliminary data.</text>
</comment>
<keyword evidence="2" id="KW-1185">Reference proteome</keyword>
<proteinExistence type="predicted"/>
<dbReference type="Proteomes" id="UP000033661">
    <property type="component" value="Unassembled WGS sequence"/>
</dbReference>
<evidence type="ECO:0000313" key="2">
    <source>
        <dbReference type="Proteomes" id="UP000033661"/>
    </source>
</evidence>
<protein>
    <submittedName>
        <fullName evidence="1">Putative monovalent cation/H+ antiporter subunit D</fullName>
    </submittedName>
</protein>
<sequence>MKLVKIEQIVMIRVNKIKRKNIVASNAPANGNKICKIGKCLAKIMGFYSNRCHPVAWELDPENNKKY</sequence>
<dbReference type="AlphaFoldDB" id="A0A0F3QCP0"/>
<evidence type="ECO:0000313" key="1">
    <source>
        <dbReference type="EMBL" id="KJV89921.1"/>
    </source>
</evidence>
<organism evidence="1 2">
    <name type="scientific">Rickettsia bellii str. RML An4</name>
    <dbReference type="NCBI Taxonomy" id="1359193"/>
    <lineage>
        <taxon>Bacteria</taxon>
        <taxon>Pseudomonadati</taxon>
        <taxon>Pseudomonadota</taxon>
        <taxon>Alphaproteobacteria</taxon>
        <taxon>Rickettsiales</taxon>
        <taxon>Rickettsiaceae</taxon>
        <taxon>Rickettsieae</taxon>
        <taxon>Rickettsia</taxon>
        <taxon>belli group</taxon>
    </lineage>
</organism>